<dbReference type="Proteomes" id="UP000636709">
    <property type="component" value="Unassembled WGS sequence"/>
</dbReference>
<keyword evidence="1" id="KW-0812">Transmembrane</keyword>
<evidence type="ECO:0000313" key="2">
    <source>
        <dbReference type="EMBL" id="KAF8714284.1"/>
    </source>
</evidence>
<sequence length="99" mass="11474">MQENLISFASLCRPKPRMHPCCAGRSDMKCICGILNPRDEIKVSTPRFLRLAREFHMPVPQSGEKCGSKNLTLFYITFKRNILYCITMVWIYFPGFVIP</sequence>
<evidence type="ECO:0008006" key="4">
    <source>
        <dbReference type="Google" id="ProtNLM"/>
    </source>
</evidence>
<accession>A0A835EUF0</accession>
<gene>
    <name evidence="2" type="ORF">HU200_027742</name>
</gene>
<keyword evidence="1" id="KW-0472">Membrane</keyword>
<dbReference type="AlphaFoldDB" id="A0A835EUF0"/>
<keyword evidence="1" id="KW-1133">Transmembrane helix</keyword>
<protein>
    <recommendedName>
        <fullName evidence="4">Bifunctional inhibitor/plant lipid transfer protein/seed storage helical domain-containing protein</fullName>
    </recommendedName>
</protein>
<organism evidence="2 3">
    <name type="scientific">Digitaria exilis</name>
    <dbReference type="NCBI Taxonomy" id="1010633"/>
    <lineage>
        <taxon>Eukaryota</taxon>
        <taxon>Viridiplantae</taxon>
        <taxon>Streptophyta</taxon>
        <taxon>Embryophyta</taxon>
        <taxon>Tracheophyta</taxon>
        <taxon>Spermatophyta</taxon>
        <taxon>Magnoliopsida</taxon>
        <taxon>Liliopsida</taxon>
        <taxon>Poales</taxon>
        <taxon>Poaceae</taxon>
        <taxon>PACMAD clade</taxon>
        <taxon>Panicoideae</taxon>
        <taxon>Panicodae</taxon>
        <taxon>Paniceae</taxon>
        <taxon>Anthephorinae</taxon>
        <taxon>Digitaria</taxon>
    </lineage>
</organism>
<name>A0A835EUF0_9POAL</name>
<comment type="caution">
    <text evidence="2">The sequence shown here is derived from an EMBL/GenBank/DDBJ whole genome shotgun (WGS) entry which is preliminary data.</text>
</comment>
<keyword evidence="3" id="KW-1185">Reference proteome</keyword>
<feature type="transmembrane region" description="Helical" evidence="1">
    <location>
        <begin position="81"/>
        <end position="98"/>
    </location>
</feature>
<dbReference type="EMBL" id="JACEFO010001735">
    <property type="protein sequence ID" value="KAF8714284.1"/>
    <property type="molecule type" value="Genomic_DNA"/>
</dbReference>
<evidence type="ECO:0000313" key="3">
    <source>
        <dbReference type="Proteomes" id="UP000636709"/>
    </source>
</evidence>
<reference evidence="2" key="1">
    <citation type="submission" date="2020-07" db="EMBL/GenBank/DDBJ databases">
        <title>Genome sequence and genetic diversity analysis of an under-domesticated orphan crop, white fonio (Digitaria exilis).</title>
        <authorList>
            <person name="Bennetzen J.L."/>
            <person name="Chen S."/>
            <person name="Ma X."/>
            <person name="Wang X."/>
            <person name="Yssel A.E.J."/>
            <person name="Chaluvadi S.R."/>
            <person name="Johnson M."/>
            <person name="Gangashetty P."/>
            <person name="Hamidou F."/>
            <person name="Sanogo M.D."/>
            <person name="Zwaenepoel A."/>
            <person name="Wallace J."/>
            <person name="Van De Peer Y."/>
            <person name="Van Deynze A."/>
        </authorList>
    </citation>
    <scope>NUCLEOTIDE SEQUENCE</scope>
    <source>
        <tissue evidence="2">Leaves</tissue>
    </source>
</reference>
<evidence type="ECO:0000256" key="1">
    <source>
        <dbReference type="SAM" id="Phobius"/>
    </source>
</evidence>
<proteinExistence type="predicted"/>